<protein>
    <recommendedName>
        <fullName evidence="1">DUF5675 domain-containing protein</fullName>
    </recommendedName>
</protein>
<evidence type="ECO:0000313" key="3">
    <source>
        <dbReference type="Proteomes" id="UP000248079"/>
    </source>
</evidence>
<sequence>MDDDLIQGFHTLELPWKENKKCVSCIPEGEYKIGLWNTQKFPNTFEIKNVPNRTNILIHKGNFNTNTLGCVLLGLDKKDLNQDGLLDITDSGEAMDHLNELIRDLISEGEDAFIKIRSN</sequence>
<dbReference type="Pfam" id="PF18925">
    <property type="entry name" value="DUF5675"/>
    <property type="match status" value="1"/>
</dbReference>
<proteinExistence type="predicted"/>
<dbReference type="EMBL" id="QFLI01000003">
    <property type="protein sequence ID" value="PXY01417.1"/>
    <property type="molecule type" value="Genomic_DNA"/>
</dbReference>
<keyword evidence="3" id="KW-1185">Reference proteome</keyword>
<comment type="caution">
    <text evidence="2">The sequence shown here is derived from an EMBL/GenBank/DDBJ whole genome shotgun (WGS) entry which is preliminary data.</text>
</comment>
<name>A0A2V4A0P3_9BACT</name>
<accession>A0A2V4A0P3</accession>
<dbReference type="Proteomes" id="UP000248079">
    <property type="component" value="Unassembled WGS sequence"/>
</dbReference>
<reference evidence="2 3" key="1">
    <citation type="submission" date="2018-05" db="EMBL/GenBank/DDBJ databases">
        <title>Marinifilum breve JC075T sp. nov., a marine bacterium isolated from Yongle Blue Hole in the South China Sea.</title>
        <authorList>
            <person name="Fu T."/>
        </authorList>
    </citation>
    <scope>NUCLEOTIDE SEQUENCE [LARGE SCALE GENOMIC DNA]</scope>
    <source>
        <strain evidence="2 3">JC075</strain>
    </source>
</reference>
<feature type="domain" description="DUF5675" evidence="1">
    <location>
        <begin position="9"/>
        <end position="103"/>
    </location>
</feature>
<evidence type="ECO:0000313" key="2">
    <source>
        <dbReference type="EMBL" id="PXY01417.1"/>
    </source>
</evidence>
<gene>
    <name evidence="2" type="ORF">DF185_07995</name>
</gene>
<dbReference type="AlphaFoldDB" id="A0A2V4A0P3"/>
<organism evidence="2 3">
    <name type="scientific">Marinifilum breve</name>
    <dbReference type="NCBI Taxonomy" id="2184082"/>
    <lineage>
        <taxon>Bacteria</taxon>
        <taxon>Pseudomonadati</taxon>
        <taxon>Bacteroidota</taxon>
        <taxon>Bacteroidia</taxon>
        <taxon>Marinilabiliales</taxon>
        <taxon>Marinifilaceae</taxon>
    </lineage>
</organism>
<evidence type="ECO:0000259" key="1">
    <source>
        <dbReference type="Pfam" id="PF18925"/>
    </source>
</evidence>
<dbReference type="InterPro" id="IPR043732">
    <property type="entry name" value="DUF5675"/>
</dbReference>